<sequence length="296" mass="34117">MNDINEIFFDNHGLTSTSASHLADLAQEVIAGNEAKLKNMTFLTTKVDIVGSASESGKTICVGYDGNMLAQVRPLLEEIASMNAFCAWMREAVKAKDKELKQVANFTFEEWCTLQGVEIPSSPSYPKETTEADIIAQMNIKERNRYLQLEAVAATIGKYIHPGGQFSSAREELQNRIMKPYSTDGNGKDTLIYAHVPSVEPQKVEEVFFELQKWHRQNERELNKMKFAIKKQAEKQTLENTHQFKQELEREKQCYMAFFTQYKEWQLKEQERISKLKINVPEALQETYDRLSRLEE</sequence>
<dbReference type="RefSeq" id="WP_205105550.1">
    <property type="nucleotide sequence ID" value="NZ_JACJJG010000076.1"/>
</dbReference>
<protein>
    <submittedName>
        <fullName evidence="1">Uncharacterized protein</fullName>
    </submittedName>
</protein>
<dbReference type="EMBL" id="JACJJG010000076">
    <property type="protein sequence ID" value="MBM6674390.1"/>
    <property type="molecule type" value="Genomic_DNA"/>
</dbReference>
<evidence type="ECO:0000313" key="2">
    <source>
        <dbReference type="Proteomes" id="UP000706891"/>
    </source>
</evidence>
<dbReference type="Proteomes" id="UP000706891">
    <property type="component" value="Unassembled WGS sequence"/>
</dbReference>
<name>A0A938WUQ3_9BACT</name>
<evidence type="ECO:0000313" key="1">
    <source>
        <dbReference type="EMBL" id="MBM6674390.1"/>
    </source>
</evidence>
<comment type="caution">
    <text evidence="1">The sequence shown here is derived from an EMBL/GenBank/DDBJ whole genome shotgun (WGS) entry which is preliminary data.</text>
</comment>
<proteinExistence type="predicted"/>
<keyword evidence="2" id="KW-1185">Reference proteome</keyword>
<reference evidence="1" key="1">
    <citation type="submission" date="2020-08" db="EMBL/GenBank/DDBJ databases">
        <authorList>
            <person name="Cejkova D."/>
            <person name="Kubasova T."/>
            <person name="Jahodarova E."/>
            <person name="Rychlik I."/>
        </authorList>
    </citation>
    <scope>NUCLEOTIDE SEQUENCE</scope>
    <source>
        <strain evidence="1">An824</strain>
    </source>
</reference>
<accession>A0A938WUQ3</accession>
<dbReference type="AlphaFoldDB" id="A0A938WUQ3"/>
<reference evidence="1" key="2">
    <citation type="journal article" date="2021" name="Sci. Rep.">
        <title>The distribution of antibiotic resistance genes in chicken gut microbiota commensals.</title>
        <authorList>
            <person name="Juricova H."/>
            <person name="Matiasovicova J."/>
            <person name="Kubasova T."/>
            <person name="Cejkova D."/>
            <person name="Rychlik I."/>
        </authorList>
    </citation>
    <scope>NUCLEOTIDE SEQUENCE</scope>
    <source>
        <strain evidence="1">An824</strain>
    </source>
</reference>
<organism evidence="1 2">
    <name type="scientific">Marseilla massiliensis</name>
    <dbReference type="NCBI Taxonomy" id="1841864"/>
    <lineage>
        <taxon>Bacteria</taxon>
        <taxon>Pseudomonadati</taxon>
        <taxon>Bacteroidota</taxon>
        <taxon>Bacteroidia</taxon>
        <taxon>Bacteroidales</taxon>
        <taxon>Prevotellaceae</taxon>
        <taxon>Marseilla</taxon>
    </lineage>
</organism>
<gene>
    <name evidence="1" type="ORF">H6A34_10960</name>
</gene>